<evidence type="ECO:0000259" key="1">
    <source>
        <dbReference type="Pfam" id="PF13492"/>
    </source>
</evidence>
<gene>
    <name evidence="2" type="ORF">F8566_13645</name>
</gene>
<protein>
    <recommendedName>
        <fullName evidence="1">GAF domain-containing protein</fullName>
    </recommendedName>
</protein>
<dbReference type="OrthoDB" id="3473829at2"/>
<dbReference type="EMBL" id="WBMT01000006">
    <property type="protein sequence ID" value="KAB2348818.1"/>
    <property type="molecule type" value="Genomic_DNA"/>
</dbReference>
<dbReference type="InterPro" id="IPR003018">
    <property type="entry name" value="GAF"/>
</dbReference>
<comment type="caution">
    <text evidence="2">The sequence shown here is derived from an EMBL/GenBank/DDBJ whole genome shotgun (WGS) entry which is preliminary data.</text>
</comment>
<dbReference type="AlphaFoldDB" id="A0A6H9YQJ1"/>
<dbReference type="Proteomes" id="UP000468735">
    <property type="component" value="Unassembled WGS sequence"/>
</dbReference>
<dbReference type="RefSeq" id="WP_151560593.1">
    <property type="nucleotide sequence ID" value="NZ_WBMT01000006.1"/>
</dbReference>
<name>A0A6H9YQJ1_9ACTN</name>
<organism evidence="2 3">
    <name type="scientific">Actinomadura rudentiformis</name>
    <dbReference type="NCBI Taxonomy" id="359158"/>
    <lineage>
        <taxon>Bacteria</taxon>
        <taxon>Bacillati</taxon>
        <taxon>Actinomycetota</taxon>
        <taxon>Actinomycetes</taxon>
        <taxon>Streptosporangiales</taxon>
        <taxon>Thermomonosporaceae</taxon>
        <taxon>Actinomadura</taxon>
    </lineage>
</organism>
<proteinExistence type="predicted"/>
<evidence type="ECO:0000313" key="3">
    <source>
        <dbReference type="Proteomes" id="UP000468735"/>
    </source>
</evidence>
<dbReference type="Pfam" id="PF13492">
    <property type="entry name" value="GAF_3"/>
    <property type="match status" value="1"/>
</dbReference>
<dbReference type="Gene3D" id="3.30.450.40">
    <property type="match status" value="1"/>
</dbReference>
<feature type="domain" description="GAF" evidence="1">
    <location>
        <begin position="51"/>
        <end position="181"/>
    </location>
</feature>
<evidence type="ECO:0000313" key="2">
    <source>
        <dbReference type="EMBL" id="KAB2348818.1"/>
    </source>
</evidence>
<dbReference type="InterPro" id="IPR029016">
    <property type="entry name" value="GAF-like_dom_sf"/>
</dbReference>
<sequence>MVQKMWNDKVADDEVAPLKWGPAGRSWSPGDPERLTASFDLMAAVLDGTALADLLTQIATHARVMARARLAFIALPQDDPNLLRVEIAVGDDADRIHGLTVRRGRSMIGRVFATRRALSARVAVDQALTGLPAGPILLLPLETGEATRGVLAVVGRPGDLPLSASVTRSLALFAGMSATLVELAEERRAADRTAELR</sequence>
<accession>A0A6H9YQJ1</accession>
<dbReference type="SUPFAM" id="SSF55781">
    <property type="entry name" value="GAF domain-like"/>
    <property type="match status" value="1"/>
</dbReference>
<keyword evidence="3" id="KW-1185">Reference proteome</keyword>
<reference evidence="2 3" key="1">
    <citation type="submission" date="2019-09" db="EMBL/GenBank/DDBJ databases">
        <title>Actinomadura physcomitrii sp. nov., a novel actinomycete isolated from moss [Physcomitrium sphaericum (Ludw) Fuernr].</title>
        <authorList>
            <person name="Zhuang X."/>
            <person name="Liu C."/>
        </authorList>
    </citation>
    <scope>NUCLEOTIDE SEQUENCE [LARGE SCALE GENOMIC DNA]</scope>
    <source>
        <strain evidence="2 3">HMC1</strain>
    </source>
</reference>